<gene>
    <name evidence="7" type="ORF">CEY16_14080</name>
</gene>
<evidence type="ECO:0000256" key="4">
    <source>
        <dbReference type="ARBA" id="ARBA00022989"/>
    </source>
</evidence>
<evidence type="ECO:0000256" key="5">
    <source>
        <dbReference type="ARBA" id="ARBA00023136"/>
    </source>
</evidence>
<evidence type="ECO:0000256" key="3">
    <source>
        <dbReference type="ARBA" id="ARBA00022692"/>
    </source>
</evidence>
<evidence type="ECO:0000256" key="6">
    <source>
        <dbReference type="SAM" id="Phobius"/>
    </source>
</evidence>
<feature type="transmembrane region" description="Helical" evidence="6">
    <location>
        <begin position="86"/>
        <end position="106"/>
    </location>
</feature>
<sequence>MIFEMKFWKELFNRFNEDDVPGMAAQLSYFFLLSLLPFMIFLLTLLAFLPVSQDQVFDILSRYLPPDAYSLINENLSGVMENQNSGLLSVGIIGTIWSASNGIKALMKAFNRAYHIEEDRPFLKQRLVSIALTIAMILMVAIALALPVFGRLIGEFLFSYLGLSEGFLTLWESMRWAISIILMMTILTILFILAPNKKIPIAYSLPGAIIATIGWALTSLGFSYYVTNFANYSATYGSLGAVIVLMIWFFLTGVMIILGGEVNAILDRHDRTLLSKK</sequence>
<dbReference type="RefSeq" id="WP_101332680.1">
    <property type="nucleotide sequence ID" value="NZ_PJNH01000004.1"/>
</dbReference>
<organism evidence="7 8">
    <name type="scientific">Halalkalibacillus sediminis</name>
    <dbReference type="NCBI Taxonomy" id="2018042"/>
    <lineage>
        <taxon>Bacteria</taxon>
        <taxon>Bacillati</taxon>
        <taxon>Bacillota</taxon>
        <taxon>Bacilli</taxon>
        <taxon>Bacillales</taxon>
        <taxon>Bacillaceae</taxon>
        <taxon>Halalkalibacillus</taxon>
    </lineage>
</organism>
<keyword evidence="5 6" id="KW-0472">Membrane</keyword>
<keyword evidence="8" id="KW-1185">Reference proteome</keyword>
<evidence type="ECO:0000256" key="1">
    <source>
        <dbReference type="ARBA" id="ARBA00004651"/>
    </source>
</evidence>
<feature type="transmembrane region" description="Helical" evidence="6">
    <location>
        <begin position="238"/>
        <end position="258"/>
    </location>
</feature>
<protein>
    <submittedName>
        <fullName evidence="7">Ribonuclease</fullName>
    </submittedName>
</protein>
<feature type="transmembrane region" description="Helical" evidence="6">
    <location>
        <begin position="29"/>
        <end position="51"/>
    </location>
</feature>
<evidence type="ECO:0000256" key="2">
    <source>
        <dbReference type="ARBA" id="ARBA00022475"/>
    </source>
</evidence>
<feature type="transmembrane region" description="Helical" evidence="6">
    <location>
        <begin position="201"/>
        <end position="226"/>
    </location>
</feature>
<dbReference type="OrthoDB" id="9775903at2"/>
<comment type="caution">
    <text evidence="7">The sequence shown here is derived from an EMBL/GenBank/DDBJ whole genome shotgun (WGS) entry which is preliminary data.</text>
</comment>
<name>A0A2I0QS57_9BACI</name>
<keyword evidence="2" id="KW-1003">Cell membrane</keyword>
<dbReference type="PANTHER" id="PTHR30213:SF0">
    <property type="entry name" value="UPF0761 MEMBRANE PROTEIN YIHY"/>
    <property type="match status" value="1"/>
</dbReference>
<dbReference type="GO" id="GO:0005886">
    <property type="term" value="C:plasma membrane"/>
    <property type="evidence" value="ECO:0007669"/>
    <property type="project" value="UniProtKB-SubCell"/>
</dbReference>
<dbReference type="NCBIfam" id="TIGR00765">
    <property type="entry name" value="yihY_not_rbn"/>
    <property type="match status" value="1"/>
</dbReference>
<proteinExistence type="predicted"/>
<reference evidence="7 8" key="1">
    <citation type="submission" date="2017-06" db="EMBL/GenBank/DDBJ databases">
        <title>the draft geome sequence of Illustriluteabacillus marina B3227.</title>
        <authorList>
            <person name="He R.-H."/>
            <person name="Du Z.-J."/>
        </authorList>
    </citation>
    <scope>NUCLEOTIDE SEQUENCE [LARGE SCALE GENOMIC DNA]</scope>
    <source>
        <strain evidence="7 8">B3227</strain>
    </source>
</reference>
<dbReference type="Proteomes" id="UP000243524">
    <property type="component" value="Unassembled WGS sequence"/>
</dbReference>
<evidence type="ECO:0000313" key="8">
    <source>
        <dbReference type="Proteomes" id="UP000243524"/>
    </source>
</evidence>
<keyword evidence="3 6" id="KW-0812">Transmembrane</keyword>
<comment type="subcellular location">
    <subcellularLocation>
        <location evidence="1">Cell membrane</location>
        <topology evidence="1">Multi-pass membrane protein</topology>
    </subcellularLocation>
</comment>
<dbReference type="InterPro" id="IPR017039">
    <property type="entry name" value="Virul_fac_BrkB"/>
</dbReference>
<accession>A0A2I0QS57</accession>
<dbReference type="PANTHER" id="PTHR30213">
    <property type="entry name" value="INNER MEMBRANE PROTEIN YHJD"/>
    <property type="match status" value="1"/>
</dbReference>
<dbReference type="EMBL" id="PJNH01000004">
    <property type="protein sequence ID" value="PKR76930.1"/>
    <property type="molecule type" value="Genomic_DNA"/>
</dbReference>
<evidence type="ECO:0000313" key="7">
    <source>
        <dbReference type="EMBL" id="PKR76930.1"/>
    </source>
</evidence>
<feature type="transmembrane region" description="Helical" evidence="6">
    <location>
        <begin position="127"/>
        <end position="153"/>
    </location>
</feature>
<dbReference type="AlphaFoldDB" id="A0A2I0QS57"/>
<dbReference type="PIRSF" id="PIRSF035875">
    <property type="entry name" value="RNase_BN"/>
    <property type="match status" value="1"/>
</dbReference>
<keyword evidence="4 6" id="KW-1133">Transmembrane helix</keyword>
<feature type="transmembrane region" description="Helical" evidence="6">
    <location>
        <begin position="173"/>
        <end position="194"/>
    </location>
</feature>
<dbReference type="Pfam" id="PF03631">
    <property type="entry name" value="Virul_fac_BrkB"/>
    <property type="match status" value="1"/>
</dbReference>